<reference evidence="16" key="1">
    <citation type="submission" date="2020-11" db="EMBL/GenBank/DDBJ databases">
        <authorList>
            <person name="Tran Van P."/>
        </authorList>
    </citation>
    <scope>NUCLEOTIDE SEQUENCE</scope>
</reference>
<dbReference type="PROSITE" id="PS50920">
    <property type="entry name" value="SOLCAR"/>
    <property type="match status" value="3"/>
</dbReference>
<dbReference type="FunFam" id="1.50.40.10:FF:000025">
    <property type="entry name" value="mitochondrial folate transporter/carrier"/>
    <property type="match status" value="1"/>
</dbReference>
<dbReference type="Gene3D" id="1.50.40.10">
    <property type="entry name" value="Mitochondrial carrier domain"/>
    <property type="match status" value="1"/>
</dbReference>
<evidence type="ECO:0000256" key="1">
    <source>
        <dbReference type="ARBA" id="ARBA00004448"/>
    </source>
</evidence>
<sequence length="313" mass="35252">MALQTQIRENFPEQKVSLFSQLRKEHLLAGIAGGTTSTLLLHPLDLIKIRFAVNEGATRSLNRPQYNGVFDAFGSIYRTEGIRGLYQGVVPNILGAGSAWGLYFFFYNAVKSWLQEGDPRRDLGPAVHLAAATNSGVLTLALTNPIWVVKTRLCLQYDASCKNYHGFVQTLGKIYRAEGVRGWYKGFVPGLFGVSHGALQFMAYEEMKTQYNLSLGRNTDHRLETLEYLAFGGLSKIFATMTTYPYQVLRARLQDQHRQYRGVLDVIRQIRTHEGFVGFYKGLVPNLLRVTPATAITFFVYESIISMFTPKSN</sequence>
<evidence type="ECO:0000256" key="6">
    <source>
        <dbReference type="ARBA" id="ARBA00022792"/>
    </source>
</evidence>
<evidence type="ECO:0000256" key="12">
    <source>
        <dbReference type="ARBA" id="ARBA00070508"/>
    </source>
</evidence>
<dbReference type="Pfam" id="PF00153">
    <property type="entry name" value="Mito_carr"/>
    <property type="match status" value="3"/>
</dbReference>
<feature type="repeat" description="Solcar" evidence="14">
    <location>
        <begin position="223"/>
        <end position="307"/>
    </location>
</feature>
<keyword evidence="4 14" id="KW-0812">Transmembrane</keyword>
<protein>
    <recommendedName>
        <fullName evidence="12">Solute carrier family 25 member 32</fullName>
    </recommendedName>
    <alternativeName>
        <fullName evidence="13">Mitochondrial FAD transporter</fullName>
    </alternativeName>
</protein>
<evidence type="ECO:0000256" key="2">
    <source>
        <dbReference type="ARBA" id="ARBA00006375"/>
    </source>
</evidence>
<name>A0A7R9GD67_9CRUS</name>
<evidence type="ECO:0000256" key="15">
    <source>
        <dbReference type="RuleBase" id="RU000488"/>
    </source>
</evidence>
<dbReference type="OrthoDB" id="428293at2759"/>
<evidence type="ECO:0000256" key="14">
    <source>
        <dbReference type="PROSITE-ProRule" id="PRU00282"/>
    </source>
</evidence>
<keyword evidence="5" id="KW-0677">Repeat</keyword>
<evidence type="ECO:0000313" key="16">
    <source>
        <dbReference type="EMBL" id="CAD7276695.1"/>
    </source>
</evidence>
<dbReference type="GO" id="GO:0005743">
    <property type="term" value="C:mitochondrial inner membrane"/>
    <property type="evidence" value="ECO:0007669"/>
    <property type="project" value="UniProtKB-SubCell"/>
</dbReference>
<evidence type="ECO:0000256" key="3">
    <source>
        <dbReference type="ARBA" id="ARBA00022448"/>
    </source>
</evidence>
<evidence type="ECO:0000256" key="8">
    <source>
        <dbReference type="ARBA" id="ARBA00023128"/>
    </source>
</evidence>
<dbReference type="GO" id="GO:0015215">
    <property type="term" value="F:nucleotide transmembrane transporter activity"/>
    <property type="evidence" value="ECO:0007669"/>
    <property type="project" value="UniProtKB-ARBA"/>
</dbReference>
<evidence type="ECO:0000256" key="10">
    <source>
        <dbReference type="ARBA" id="ARBA00050907"/>
    </source>
</evidence>
<keyword evidence="6" id="KW-0999">Mitochondrion inner membrane</keyword>
<gene>
    <name evidence="16" type="ORF">NMOB1V02_LOCUS4446</name>
</gene>
<evidence type="ECO:0000256" key="13">
    <source>
        <dbReference type="ARBA" id="ARBA00079992"/>
    </source>
</evidence>
<dbReference type="InterPro" id="IPR023395">
    <property type="entry name" value="MCP_dom_sf"/>
</dbReference>
<dbReference type="InterPro" id="IPR044712">
    <property type="entry name" value="SLC25A32-like"/>
</dbReference>
<dbReference type="InterPro" id="IPR018108">
    <property type="entry name" value="MCP_transmembrane"/>
</dbReference>
<dbReference type="PRINTS" id="PR00926">
    <property type="entry name" value="MITOCARRIER"/>
</dbReference>
<dbReference type="InterPro" id="IPR002067">
    <property type="entry name" value="MCP"/>
</dbReference>
<dbReference type="PANTHER" id="PTHR45683">
    <property type="entry name" value="MITOCHONDRIAL NICOTINAMIDE ADENINE DINUCLEOTIDE TRANSPORTER 1-RELATED-RELATED"/>
    <property type="match status" value="1"/>
</dbReference>
<dbReference type="SUPFAM" id="SSF103506">
    <property type="entry name" value="Mitochondrial carrier"/>
    <property type="match status" value="1"/>
</dbReference>
<comment type="subcellular location">
    <subcellularLocation>
        <location evidence="1">Mitochondrion inner membrane</location>
        <topology evidence="1">Multi-pass membrane protein</topology>
    </subcellularLocation>
</comment>
<dbReference type="Proteomes" id="UP000678499">
    <property type="component" value="Unassembled WGS sequence"/>
</dbReference>
<dbReference type="GO" id="GO:0015711">
    <property type="term" value="P:organic anion transport"/>
    <property type="evidence" value="ECO:0007669"/>
    <property type="project" value="UniProtKB-ARBA"/>
</dbReference>
<evidence type="ECO:0000256" key="4">
    <source>
        <dbReference type="ARBA" id="ARBA00022692"/>
    </source>
</evidence>
<feature type="repeat" description="Solcar" evidence="14">
    <location>
        <begin position="24"/>
        <end position="113"/>
    </location>
</feature>
<keyword evidence="8" id="KW-0496">Mitochondrion</keyword>
<evidence type="ECO:0000256" key="5">
    <source>
        <dbReference type="ARBA" id="ARBA00022737"/>
    </source>
</evidence>
<proteinExistence type="inferred from homology"/>
<organism evidence="16">
    <name type="scientific">Notodromas monacha</name>
    <dbReference type="NCBI Taxonomy" id="399045"/>
    <lineage>
        <taxon>Eukaryota</taxon>
        <taxon>Metazoa</taxon>
        <taxon>Ecdysozoa</taxon>
        <taxon>Arthropoda</taxon>
        <taxon>Crustacea</taxon>
        <taxon>Oligostraca</taxon>
        <taxon>Ostracoda</taxon>
        <taxon>Podocopa</taxon>
        <taxon>Podocopida</taxon>
        <taxon>Cypridocopina</taxon>
        <taxon>Cypridoidea</taxon>
        <taxon>Cyprididae</taxon>
        <taxon>Notodromas</taxon>
    </lineage>
</organism>
<dbReference type="EMBL" id="CAJPEX010000684">
    <property type="protein sequence ID" value="CAG0916847.1"/>
    <property type="molecule type" value="Genomic_DNA"/>
</dbReference>
<dbReference type="AlphaFoldDB" id="A0A7R9GD67"/>
<keyword evidence="7" id="KW-1133">Transmembrane helix</keyword>
<keyword evidence="17" id="KW-1185">Reference proteome</keyword>
<evidence type="ECO:0000256" key="11">
    <source>
        <dbReference type="ARBA" id="ARBA00058619"/>
    </source>
</evidence>
<evidence type="ECO:0000256" key="9">
    <source>
        <dbReference type="ARBA" id="ARBA00023136"/>
    </source>
</evidence>
<dbReference type="EMBL" id="OA882721">
    <property type="protein sequence ID" value="CAD7276695.1"/>
    <property type="molecule type" value="Genomic_DNA"/>
</dbReference>
<comment type="similarity">
    <text evidence="2 15">Belongs to the mitochondrial carrier (TC 2.A.29) family.</text>
</comment>
<accession>A0A7R9GD67</accession>
<comment type="function">
    <text evidence="11">Facilitates flavin adenine dinucleotide (FAD) translocation across the mitochondrial inner membrane into the mitochondrial matrix where it acts as a redox cofactor to assist flavoenzyme activities in fundamental metabolic processes including fatty acid beta-oxidation, amino acid and choline metabolism as well as mitochondrial electron transportation. In particular, provides FAD to DLD dehydrogenase of the glycine cleavage system, part of mitochondrial one-carbon metabolic pathway involved in neural tube closure in early embryogenesis.</text>
</comment>
<keyword evidence="3 15" id="KW-0813">Transport</keyword>
<keyword evidence="9 14" id="KW-0472">Membrane</keyword>
<evidence type="ECO:0000313" key="17">
    <source>
        <dbReference type="Proteomes" id="UP000678499"/>
    </source>
</evidence>
<comment type="catalytic activity">
    <reaction evidence="10">
        <text>FAD(in) = FAD(out)</text>
        <dbReference type="Rhea" id="RHEA:76535"/>
        <dbReference type="ChEBI" id="CHEBI:57692"/>
    </reaction>
</comment>
<evidence type="ECO:0000256" key="7">
    <source>
        <dbReference type="ARBA" id="ARBA00022989"/>
    </source>
</evidence>
<feature type="repeat" description="Solcar" evidence="14">
    <location>
        <begin position="123"/>
        <end position="210"/>
    </location>
</feature>